<feature type="domain" description="RING-type" evidence="8">
    <location>
        <begin position="13"/>
        <end position="53"/>
    </location>
</feature>
<dbReference type="OrthoDB" id="6105938at2759"/>
<dbReference type="OMA" id="YRSESSH"/>
<evidence type="ECO:0000256" key="3">
    <source>
        <dbReference type="ARBA" id="ARBA00022490"/>
    </source>
</evidence>
<keyword evidence="6" id="KW-0862">Zinc</keyword>
<evidence type="ECO:0000259" key="9">
    <source>
        <dbReference type="PROSITE" id="PS50119"/>
    </source>
</evidence>
<dbReference type="SUPFAM" id="SSF57850">
    <property type="entry name" value="RING/U-box"/>
    <property type="match status" value="1"/>
</dbReference>
<reference evidence="10" key="1">
    <citation type="submission" date="2025-08" db="UniProtKB">
        <authorList>
            <consortium name="Ensembl"/>
        </authorList>
    </citation>
    <scope>IDENTIFICATION</scope>
</reference>
<organism evidence="10 11">
    <name type="scientific">Gadus morhua</name>
    <name type="common">Atlantic cod</name>
    <dbReference type="NCBI Taxonomy" id="8049"/>
    <lineage>
        <taxon>Eukaryota</taxon>
        <taxon>Metazoa</taxon>
        <taxon>Chordata</taxon>
        <taxon>Craniata</taxon>
        <taxon>Vertebrata</taxon>
        <taxon>Euteleostomi</taxon>
        <taxon>Actinopterygii</taxon>
        <taxon>Neopterygii</taxon>
        <taxon>Teleostei</taxon>
        <taxon>Neoteleostei</taxon>
        <taxon>Acanthomorphata</taxon>
        <taxon>Zeiogadaria</taxon>
        <taxon>Gadariae</taxon>
        <taxon>Gadiformes</taxon>
        <taxon>Gadoidei</taxon>
        <taxon>Gadidae</taxon>
        <taxon>Gadus</taxon>
    </lineage>
</organism>
<dbReference type="CDD" id="cd19800">
    <property type="entry name" value="Bbox2_xNF7-like"/>
    <property type="match status" value="1"/>
</dbReference>
<evidence type="ECO:0000256" key="2">
    <source>
        <dbReference type="ARBA" id="ARBA00008518"/>
    </source>
</evidence>
<evidence type="ECO:0000313" key="11">
    <source>
        <dbReference type="Proteomes" id="UP000694546"/>
    </source>
</evidence>
<dbReference type="InterPro" id="IPR050143">
    <property type="entry name" value="TRIM/RBCC"/>
</dbReference>
<evidence type="ECO:0000313" key="10">
    <source>
        <dbReference type="Ensembl" id="ENSGMOP00000060365.1"/>
    </source>
</evidence>
<dbReference type="GeneTree" id="ENSGT00970000193390"/>
<dbReference type="GO" id="GO:0008270">
    <property type="term" value="F:zinc ion binding"/>
    <property type="evidence" value="ECO:0007669"/>
    <property type="project" value="UniProtKB-KW"/>
</dbReference>
<dbReference type="Pfam" id="PF00097">
    <property type="entry name" value="zf-C3HC4"/>
    <property type="match status" value="1"/>
</dbReference>
<dbReference type="Gene3D" id="3.30.160.60">
    <property type="entry name" value="Classic Zinc Finger"/>
    <property type="match status" value="1"/>
</dbReference>
<dbReference type="SMART" id="SM00589">
    <property type="entry name" value="PRY"/>
    <property type="match status" value="1"/>
</dbReference>
<name>A0A8C5CGI6_GADMO</name>
<dbReference type="SMART" id="SM00184">
    <property type="entry name" value="RING"/>
    <property type="match status" value="1"/>
</dbReference>
<accession>A0A8C5CGI6</accession>
<dbReference type="InterPro" id="IPR001841">
    <property type="entry name" value="Znf_RING"/>
</dbReference>
<evidence type="ECO:0000259" key="8">
    <source>
        <dbReference type="PROSITE" id="PS50089"/>
    </source>
</evidence>
<protein>
    <submittedName>
        <fullName evidence="10">Tripartite motif-containing protein 35-like</fullName>
    </submittedName>
</protein>
<dbReference type="SMART" id="SM00336">
    <property type="entry name" value="BBOX"/>
    <property type="match status" value="1"/>
</dbReference>
<dbReference type="Pfam" id="PF13765">
    <property type="entry name" value="PRY"/>
    <property type="match status" value="1"/>
</dbReference>
<dbReference type="InterPro" id="IPR000315">
    <property type="entry name" value="Znf_B-box"/>
</dbReference>
<evidence type="ECO:0000256" key="5">
    <source>
        <dbReference type="ARBA" id="ARBA00022771"/>
    </source>
</evidence>
<dbReference type="GeneID" id="115546975"/>
<evidence type="ECO:0000256" key="1">
    <source>
        <dbReference type="ARBA" id="ARBA00004496"/>
    </source>
</evidence>
<keyword evidence="4" id="KW-0479">Metal-binding</keyword>
<keyword evidence="3" id="KW-0963">Cytoplasm</keyword>
<dbReference type="InterPro" id="IPR013083">
    <property type="entry name" value="Znf_RING/FYVE/PHD"/>
</dbReference>
<proteinExistence type="inferred from homology"/>
<evidence type="ECO:0000256" key="7">
    <source>
        <dbReference type="PROSITE-ProRule" id="PRU00024"/>
    </source>
</evidence>
<dbReference type="AlphaFoldDB" id="A0A8C5CGI6"/>
<keyword evidence="11" id="KW-1185">Reference proteome</keyword>
<dbReference type="PANTHER" id="PTHR24103">
    <property type="entry name" value="E3 UBIQUITIN-PROTEIN LIGASE TRIM"/>
    <property type="match status" value="1"/>
</dbReference>
<dbReference type="InterPro" id="IPR043136">
    <property type="entry name" value="B30.2/SPRY_sf"/>
</dbReference>
<dbReference type="InterPro" id="IPR018957">
    <property type="entry name" value="Znf_C3HC4_RING-type"/>
</dbReference>
<evidence type="ECO:0000256" key="6">
    <source>
        <dbReference type="ARBA" id="ARBA00022833"/>
    </source>
</evidence>
<dbReference type="PROSITE" id="PS00518">
    <property type="entry name" value="ZF_RING_1"/>
    <property type="match status" value="1"/>
</dbReference>
<dbReference type="Ensembl" id="ENSGMOT00000025567.1">
    <property type="protein sequence ID" value="ENSGMOP00000060365.1"/>
    <property type="gene ID" value="ENSGMOG00000023259.1"/>
</dbReference>
<dbReference type="Proteomes" id="UP000694546">
    <property type="component" value="Chromosome 7"/>
</dbReference>
<dbReference type="InterPro" id="IPR017907">
    <property type="entry name" value="Znf_RING_CS"/>
</dbReference>
<comment type="subcellular location">
    <subcellularLocation>
        <location evidence="1">Cytoplasm</location>
    </subcellularLocation>
</comment>
<evidence type="ECO:0000256" key="4">
    <source>
        <dbReference type="ARBA" id="ARBA00022723"/>
    </source>
</evidence>
<dbReference type="Gene3D" id="3.30.40.10">
    <property type="entry name" value="Zinc/RING finger domain, C3HC4 (zinc finger)"/>
    <property type="match status" value="1"/>
</dbReference>
<reference evidence="10" key="2">
    <citation type="submission" date="2025-09" db="UniProtKB">
        <authorList>
            <consortium name="Ensembl"/>
        </authorList>
    </citation>
    <scope>IDENTIFICATION</scope>
</reference>
<dbReference type="PROSITE" id="PS50119">
    <property type="entry name" value="ZF_BBOX"/>
    <property type="match status" value="1"/>
</dbReference>
<comment type="similarity">
    <text evidence="2">Belongs to the TRIM/RBCC family.</text>
</comment>
<dbReference type="PROSITE" id="PS50089">
    <property type="entry name" value="ZF_RING_2"/>
    <property type="match status" value="1"/>
</dbReference>
<dbReference type="GO" id="GO:0005737">
    <property type="term" value="C:cytoplasm"/>
    <property type="evidence" value="ECO:0007669"/>
    <property type="project" value="UniProtKB-SubCell"/>
</dbReference>
<keyword evidence="5 7" id="KW-0863">Zinc-finger</keyword>
<dbReference type="InterPro" id="IPR003879">
    <property type="entry name" value="Butyrophylin_SPRY"/>
</dbReference>
<dbReference type="RefSeq" id="XP_030216716.1">
    <property type="nucleotide sequence ID" value="XM_030360856.1"/>
</dbReference>
<dbReference type="SUPFAM" id="SSF49899">
    <property type="entry name" value="Concanavalin A-like lectins/glucanases"/>
    <property type="match status" value="1"/>
</dbReference>
<dbReference type="InterPro" id="IPR006574">
    <property type="entry name" value="PRY"/>
</dbReference>
<sequence length="449" mass="51114">MAYTSSLVDDLSCSVCCDIFKDPVILTCSHSFCKGCLQTWWTQNQEQNCPLCKRRSSRPDPPRNIALENLSEAFQRENADLCPLHGEKLKLFCLDDLETACLICRDSEKHANHRFLPVEEAALSRRKEMKKLLKPQKEKLNDFVETKRKCEDIAAHIDLQAAHTERQIQKEFEKLHQFLKDEEKSRITALRGEKKLKGQKMKKEIEELSKQIETTLHTVTETEQQLGAGDIPFLKKFKATTEKVAQPPPWPSLPEGALLDVAKHLGNLAYAVWKKLEENVSYSPVILDPNTAGPDLHLSEDLTSVRRGVRQQLPENPERLKYGMLGSESLDSGTCEVEVGDSAQWELGVTFFLRRSSVVHYCKIGLHNGRYRSESSHQSGEWVDLPAKQKLQRIRMKWGPTTEVSFSDPKTNQTIHSWKKTISLEKSKVLPFINSTDTVPLKVSPGKEL</sequence>
<dbReference type="Gene3D" id="2.60.120.920">
    <property type="match status" value="1"/>
</dbReference>
<dbReference type="InterPro" id="IPR013320">
    <property type="entry name" value="ConA-like_dom_sf"/>
</dbReference>
<feature type="domain" description="B box-type" evidence="9">
    <location>
        <begin position="77"/>
        <end position="118"/>
    </location>
</feature>
<dbReference type="Pfam" id="PF00643">
    <property type="entry name" value="zf-B_box"/>
    <property type="match status" value="1"/>
</dbReference>
<dbReference type="SUPFAM" id="SSF57845">
    <property type="entry name" value="B-box zinc-binding domain"/>
    <property type="match status" value="1"/>
</dbReference>
<dbReference type="PRINTS" id="PR01407">
    <property type="entry name" value="BUTYPHLNCDUF"/>
</dbReference>
<gene>
    <name evidence="10" type="primary">LOC115546975</name>
</gene>